<dbReference type="GeneID" id="70296847"/>
<dbReference type="InterPro" id="IPR008427">
    <property type="entry name" value="Extracellular_membr_CFEM_dom"/>
</dbReference>
<protein>
    <recommendedName>
        <fullName evidence="16">CFEM domain-containing protein</fullName>
    </recommendedName>
</protein>
<keyword evidence="14" id="KW-0349">Heme</keyword>
<feature type="disulfide bond" evidence="14">
    <location>
        <begin position="18"/>
        <end position="58"/>
    </location>
</feature>
<feature type="transmembrane region" description="Helical" evidence="15">
    <location>
        <begin position="162"/>
        <end position="185"/>
    </location>
</feature>
<keyword evidence="9 15" id="KW-1133">Transmembrane helix</keyword>
<dbReference type="RefSeq" id="XP_046113342.1">
    <property type="nucleotide sequence ID" value="XM_046265944.1"/>
</dbReference>
<keyword evidence="18" id="KW-1185">Reference proteome</keyword>
<keyword evidence="5" id="KW-0964">Secreted</keyword>
<proteinExistence type="inferred from homology"/>
<dbReference type="PANTHER" id="PTHR33048:SF143">
    <property type="entry name" value="EXTRACELLULAR MEMBRANE PROTEIN CFEM DOMAIN-CONTAINING PROTEIN-RELATED"/>
    <property type="match status" value="1"/>
</dbReference>
<keyword evidence="6" id="KW-0325">Glycoprotein</keyword>
<keyword evidence="14" id="KW-0408">Iron</keyword>
<dbReference type="PANTHER" id="PTHR33048">
    <property type="entry name" value="PTH11-LIKE INTEGRAL MEMBRANE PROTEIN (AFU_ORTHOLOGUE AFUA_5G11245)"/>
    <property type="match status" value="1"/>
</dbReference>
<keyword evidence="8" id="KW-0732">Signal</keyword>
<sequence length="452" mass="50246">MVTAQSSLSPPLDTLPGCAQSCYHDALGGYLCSSLDPVCMCGSQAFLSNVTTCVEASCSAFESLTTQNVTLASCGVPLRDRSKNLTSQSAAIFALTVVFVLVRFAYKVCVKLSFGMDDWLLLVTFIITIPSSVLFVVGTRPNGLGKDIWTLTATQITGFLKYWYISAILYFLQTTLVKLTFVTFYMRIFTTRNTRRILWGTIAIVSLWGIAFVILATQVCTPISYMWTQWDGEHKGKCVNDAAYVWTNAATNIALDVWILAVPLWELRRLQLHWKKKIGVALMFSLGAFVTVMSILRLKSLALYQHRSNVTWEFSEVFLWSTIEINVGIICACLPTMRLILVRIWPTLSGSTTRRSDQWYRTGKGSDHLEATADSHARASRLGEQRARHNGSISRVAIVNGRHEETRPTELSQRPGIKMHKSFSVYYSEGSDISLVSTPGVAAGQRPKTGLS</sequence>
<evidence type="ECO:0000256" key="7">
    <source>
        <dbReference type="ARBA" id="ARBA00022692"/>
    </source>
</evidence>
<evidence type="ECO:0000256" key="1">
    <source>
        <dbReference type="ARBA" id="ARBA00004141"/>
    </source>
</evidence>
<keyword evidence="12" id="KW-0449">Lipoprotein</keyword>
<evidence type="ECO:0000256" key="2">
    <source>
        <dbReference type="ARBA" id="ARBA00004589"/>
    </source>
</evidence>
<dbReference type="GO" id="GO:0005576">
    <property type="term" value="C:extracellular region"/>
    <property type="evidence" value="ECO:0007669"/>
    <property type="project" value="UniProtKB-SubCell"/>
</dbReference>
<feature type="transmembrane region" description="Helical" evidence="15">
    <location>
        <begin position="245"/>
        <end position="266"/>
    </location>
</feature>
<feature type="transmembrane region" description="Helical" evidence="15">
    <location>
        <begin position="197"/>
        <end position="225"/>
    </location>
</feature>
<evidence type="ECO:0000313" key="18">
    <source>
        <dbReference type="Proteomes" id="UP000887229"/>
    </source>
</evidence>
<reference evidence="17" key="1">
    <citation type="journal article" date="2021" name="IMA Fungus">
        <title>Genomic characterization of three marine fungi, including Emericellopsis atlantica sp. nov. with signatures of a generalist lifestyle and marine biomass degradation.</title>
        <authorList>
            <person name="Hagestad O.C."/>
            <person name="Hou L."/>
            <person name="Andersen J.H."/>
            <person name="Hansen E.H."/>
            <person name="Altermark B."/>
            <person name="Li C."/>
            <person name="Kuhnert E."/>
            <person name="Cox R.J."/>
            <person name="Crous P.W."/>
            <person name="Spatafora J.W."/>
            <person name="Lail K."/>
            <person name="Amirebrahimi M."/>
            <person name="Lipzen A."/>
            <person name="Pangilinan J."/>
            <person name="Andreopoulos W."/>
            <person name="Hayes R.D."/>
            <person name="Ng V."/>
            <person name="Grigoriev I.V."/>
            <person name="Jackson S.A."/>
            <person name="Sutton T.D.S."/>
            <person name="Dobson A.D.W."/>
            <person name="Rama T."/>
        </authorList>
    </citation>
    <scope>NUCLEOTIDE SEQUENCE</scope>
    <source>
        <strain evidence="17">TS7</strain>
    </source>
</reference>
<evidence type="ECO:0000256" key="5">
    <source>
        <dbReference type="ARBA" id="ARBA00022525"/>
    </source>
</evidence>
<evidence type="ECO:0000256" key="6">
    <source>
        <dbReference type="ARBA" id="ARBA00022622"/>
    </source>
</evidence>
<dbReference type="Proteomes" id="UP000887229">
    <property type="component" value="Unassembled WGS sequence"/>
</dbReference>
<feature type="disulfide bond" evidence="14">
    <location>
        <begin position="22"/>
        <end position="53"/>
    </location>
</feature>
<comment type="subcellular location">
    <subcellularLocation>
        <location evidence="2">Membrane</location>
        <topology evidence="2">Lipid-anchor</topology>
        <topology evidence="2">GPI-anchor</topology>
    </subcellularLocation>
    <subcellularLocation>
        <location evidence="1">Membrane</location>
        <topology evidence="1">Multi-pass membrane protein</topology>
    </subcellularLocation>
    <subcellularLocation>
        <location evidence="3">Secreted</location>
    </subcellularLocation>
</comment>
<evidence type="ECO:0000256" key="10">
    <source>
        <dbReference type="ARBA" id="ARBA00023136"/>
    </source>
</evidence>
<feature type="domain" description="CFEM" evidence="16">
    <location>
        <begin position="1"/>
        <end position="98"/>
    </location>
</feature>
<evidence type="ECO:0000256" key="3">
    <source>
        <dbReference type="ARBA" id="ARBA00004613"/>
    </source>
</evidence>
<dbReference type="PROSITE" id="PS52012">
    <property type="entry name" value="CFEM"/>
    <property type="match status" value="1"/>
</dbReference>
<name>A0A9P8CJJ7_9HYPO</name>
<comment type="similarity">
    <text evidence="4">Belongs to the RBT5 family.</text>
</comment>
<accession>A0A9P8CJJ7</accession>
<feature type="transmembrane region" description="Helical" evidence="15">
    <location>
        <begin position="85"/>
        <end position="106"/>
    </location>
</feature>
<dbReference type="OrthoDB" id="2496787at2759"/>
<evidence type="ECO:0000256" key="12">
    <source>
        <dbReference type="ARBA" id="ARBA00023288"/>
    </source>
</evidence>
<evidence type="ECO:0000313" key="17">
    <source>
        <dbReference type="EMBL" id="KAG9249418.1"/>
    </source>
</evidence>
<dbReference type="GO" id="GO:0046872">
    <property type="term" value="F:metal ion binding"/>
    <property type="evidence" value="ECO:0007669"/>
    <property type="project" value="UniProtKB-UniRule"/>
</dbReference>
<feature type="transmembrane region" description="Helical" evidence="15">
    <location>
        <begin position="318"/>
        <end position="341"/>
    </location>
</feature>
<keyword evidence="11 14" id="KW-1015">Disulfide bond</keyword>
<evidence type="ECO:0000256" key="11">
    <source>
        <dbReference type="ARBA" id="ARBA00023157"/>
    </source>
</evidence>
<dbReference type="Pfam" id="PF20684">
    <property type="entry name" value="Fung_rhodopsin"/>
    <property type="match status" value="1"/>
</dbReference>
<dbReference type="Pfam" id="PF05730">
    <property type="entry name" value="CFEM"/>
    <property type="match status" value="1"/>
</dbReference>
<gene>
    <name evidence="17" type="ORF">F5Z01DRAFT_684608</name>
</gene>
<dbReference type="InterPro" id="IPR049326">
    <property type="entry name" value="Rhodopsin_dom_fungi"/>
</dbReference>
<evidence type="ECO:0000259" key="16">
    <source>
        <dbReference type="PROSITE" id="PS52012"/>
    </source>
</evidence>
<dbReference type="AlphaFoldDB" id="A0A9P8CJJ7"/>
<dbReference type="GO" id="GO:0098552">
    <property type="term" value="C:side of membrane"/>
    <property type="evidence" value="ECO:0007669"/>
    <property type="project" value="UniProtKB-KW"/>
</dbReference>
<organism evidence="17 18">
    <name type="scientific">Emericellopsis atlantica</name>
    <dbReference type="NCBI Taxonomy" id="2614577"/>
    <lineage>
        <taxon>Eukaryota</taxon>
        <taxon>Fungi</taxon>
        <taxon>Dikarya</taxon>
        <taxon>Ascomycota</taxon>
        <taxon>Pezizomycotina</taxon>
        <taxon>Sordariomycetes</taxon>
        <taxon>Hypocreomycetidae</taxon>
        <taxon>Hypocreales</taxon>
        <taxon>Bionectriaceae</taxon>
        <taxon>Emericellopsis</taxon>
    </lineage>
</organism>
<feature type="disulfide bond" evidence="14">
    <location>
        <begin position="32"/>
        <end position="39"/>
    </location>
</feature>
<evidence type="ECO:0000256" key="15">
    <source>
        <dbReference type="SAM" id="Phobius"/>
    </source>
</evidence>
<feature type="disulfide bond" evidence="14">
    <location>
        <begin position="41"/>
        <end position="74"/>
    </location>
</feature>
<keyword evidence="10 15" id="KW-0472">Membrane</keyword>
<comment type="similarity">
    <text evidence="13">Belongs to the SAT4 family.</text>
</comment>
<keyword evidence="14" id="KW-0479">Metal-binding</keyword>
<keyword evidence="7 15" id="KW-0812">Transmembrane</keyword>
<dbReference type="SMART" id="SM00747">
    <property type="entry name" value="CFEM"/>
    <property type="match status" value="1"/>
</dbReference>
<dbReference type="EMBL" id="MU251312">
    <property type="protein sequence ID" value="KAG9249418.1"/>
    <property type="molecule type" value="Genomic_DNA"/>
</dbReference>
<evidence type="ECO:0000256" key="8">
    <source>
        <dbReference type="ARBA" id="ARBA00022729"/>
    </source>
</evidence>
<evidence type="ECO:0000256" key="4">
    <source>
        <dbReference type="ARBA" id="ARBA00010031"/>
    </source>
</evidence>
<keyword evidence="6" id="KW-0336">GPI-anchor</keyword>
<comment type="caution">
    <text evidence="17">The sequence shown here is derived from an EMBL/GenBank/DDBJ whole genome shotgun (WGS) entry which is preliminary data.</text>
</comment>
<feature type="transmembrane region" description="Helical" evidence="15">
    <location>
        <begin position="118"/>
        <end position="137"/>
    </location>
</feature>
<evidence type="ECO:0000256" key="13">
    <source>
        <dbReference type="ARBA" id="ARBA00038359"/>
    </source>
</evidence>
<dbReference type="InterPro" id="IPR052337">
    <property type="entry name" value="SAT4-like"/>
</dbReference>
<evidence type="ECO:0000256" key="9">
    <source>
        <dbReference type="ARBA" id="ARBA00022989"/>
    </source>
</evidence>
<evidence type="ECO:0000256" key="14">
    <source>
        <dbReference type="PROSITE-ProRule" id="PRU01356"/>
    </source>
</evidence>
<feature type="binding site" description="axial binding residue" evidence="14">
    <location>
        <position position="36"/>
    </location>
    <ligand>
        <name>heme</name>
        <dbReference type="ChEBI" id="CHEBI:30413"/>
    </ligand>
    <ligandPart>
        <name>Fe</name>
        <dbReference type="ChEBI" id="CHEBI:18248"/>
    </ligandPart>
</feature>
<feature type="transmembrane region" description="Helical" evidence="15">
    <location>
        <begin position="278"/>
        <end position="298"/>
    </location>
</feature>